<dbReference type="HOGENOM" id="CLU_2808596_0_0_5"/>
<evidence type="ECO:0000313" key="1">
    <source>
        <dbReference type="EMBL" id="EAU48814.1"/>
    </source>
</evidence>
<proteinExistence type="predicted"/>
<reference evidence="1 2" key="1">
    <citation type="journal article" date="2010" name="J. Bacteriol.">
        <title>Genome sequences of Pelagibaca bermudensis HTCC2601T and Maritimibacter alkaliphilus HTCC2654T, the type strains of two marine Roseobacter genera.</title>
        <authorList>
            <person name="Thrash J.C."/>
            <person name="Cho J.C."/>
            <person name="Ferriera S."/>
            <person name="Johnson J."/>
            <person name="Vergin K.L."/>
            <person name="Giovannoni S.J."/>
        </authorList>
    </citation>
    <scope>NUCLEOTIDE SEQUENCE [LARGE SCALE GENOMIC DNA]</scope>
    <source>
        <strain evidence="2">DSM 26914 / JCM 13377 / KCTC 12554 / HTCC2601</strain>
    </source>
</reference>
<sequence>MMVPSASTVVEPLLPFVAEATLSVSPSTSPSLPRTPIFTAVSTLVAATSSMASGASLTGLTVTATAAVSVPPLPSLTV</sequence>
<accession>Q0FVT8</accession>
<gene>
    <name evidence="1" type="ORF">R2601_04538</name>
</gene>
<dbReference type="EMBL" id="AATQ01000001">
    <property type="protein sequence ID" value="EAU48814.1"/>
    <property type="molecule type" value="Genomic_DNA"/>
</dbReference>
<organism evidence="1 2">
    <name type="scientific">Salipiger bermudensis (strain DSM 26914 / JCM 13377 / KCTC 12554 / HTCC2601)</name>
    <name type="common">Pelagibaca bermudensis</name>
    <dbReference type="NCBI Taxonomy" id="314265"/>
    <lineage>
        <taxon>Bacteria</taxon>
        <taxon>Pseudomonadati</taxon>
        <taxon>Pseudomonadota</taxon>
        <taxon>Alphaproteobacteria</taxon>
        <taxon>Rhodobacterales</taxon>
        <taxon>Roseobacteraceae</taxon>
        <taxon>Salipiger</taxon>
    </lineage>
</organism>
<evidence type="ECO:0000313" key="2">
    <source>
        <dbReference type="Proteomes" id="UP000006230"/>
    </source>
</evidence>
<dbReference type="AlphaFoldDB" id="Q0FVT8"/>
<comment type="caution">
    <text evidence="1">The sequence shown here is derived from an EMBL/GenBank/DDBJ whole genome shotgun (WGS) entry which is preliminary data.</text>
</comment>
<protein>
    <submittedName>
        <fullName evidence="1">Uncharacterized protein</fullName>
    </submittedName>
</protein>
<keyword evidence="2" id="KW-1185">Reference proteome</keyword>
<dbReference type="Proteomes" id="UP000006230">
    <property type="component" value="Unassembled WGS sequence"/>
</dbReference>
<name>Q0FVT8_SALBH</name>